<dbReference type="PANTHER" id="PTHR32125:SF4">
    <property type="entry name" value="2-C-METHYL-D-ERYTHRITOL 4-PHOSPHATE CYTIDYLYLTRANSFERASE, CHLOROPLASTIC"/>
    <property type="match status" value="1"/>
</dbReference>
<dbReference type="AlphaFoldDB" id="A0A937LCG5"/>
<accession>A0A937LCG5</accession>
<dbReference type="GO" id="GO:0050518">
    <property type="term" value="F:2-C-methyl-D-erythritol 4-phosphate cytidylyltransferase activity"/>
    <property type="evidence" value="ECO:0007669"/>
    <property type="project" value="TreeGrafter"/>
</dbReference>
<evidence type="ECO:0000313" key="4">
    <source>
        <dbReference type="Proteomes" id="UP000744438"/>
    </source>
</evidence>
<keyword evidence="2 3" id="KW-0548">Nucleotidyltransferase</keyword>
<reference evidence="3" key="1">
    <citation type="submission" date="2020-10" db="EMBL/GenBank/DDBJ databases">
        <title>Microbiome of the Black Sea water column analyzed by genome centric metagenomics.</title>
        <authorList>
            <person name="Cabello-Yeves P.J."/>
            <person name="Callieri C."/>
            <person name="Picazo A."/>
            <person name="Mehrshad M."/>
            <person name="Haro-Moreno J.M."/>
            <person name="Roda-Garcia J."/>
            <person name="Dzembekova N."/>
            <person name="Slabakova V."/>
            <person name="Slabakova N."/>
            <person name="Moncheva S."/>
            <person name="Rodriguez-Valera F."/>
        </authorList>
    </citation>
    <scope>NUCLEOTIDE SEQUENCE</scope>
    <source>
        <strain evidence="3">BS307-5m-G49</strain>
    </source>
</reference>
<dbReference type="InterPro" id="IPR050088">
    <property type="entry name" value="IspD/TarI_cytidylyltransf_bact"/>
</dbReference>
<evidence type="ECO:0000256" key="1">
    <source>
        <dbReference type="ARBA" id="ARBA00022679"/>
    </source>
</evidence>
<organism evidence="3 4">
    <name type="scientific">SAR86 cluster bacterium</name>
    <dbReference type="NCBI Taxonomy" id="2030880"/>
    <lineage>
        <taxon>Bacteria</taxon>
        <taxon>Pseudomonadati</taxon>
        <taxon>Pseudomonadota</taxon>
        <taxon>Gammaproteobacteria</taxon>
        <taxon>SAR86 cluster</taxon>
    </lineage>
</organism>
<dbReference type="Pfam" id="PF01128">
    <property type="entry name" value="IspD"/>
    <property type="match status" value="1"/>
</dbReference>
<sequence>MSEYVALIPAAGVGARAQLKLAKQFNLVGKKTIIEFAIDPFLKDENCKTIYVVVAEDTEAWEALSISQHNKVKTCIGSSTRMLSVLNGLQEIKEDEDKSILVAVHDAARPCLDLKDLLGLMDKAQDEIKEDGEGCYLSYQPTESVNLVKNEKVQKSLDRNNVWLSATPQVFCLEDLLSALTKANDDEKVFTDEVSAMLHYFKKDISIYPCNKTNIKVTKKEDLETAEQYLKLAGRI</sequence>
<dbReference type="InterPro" id="IPR034683">
    <property type="entry name" value="IspD/TarI"/>
</dbReference>
<evidence type="ECO:0000313" key="3">
    <source>
        <dbReference type="EMBL" id="MBL6811639.1"/>
    </source>
</evidence>
<name>A0A937LCG5_9GAMM</name>
<evidence type="ECO:0000256" key="2">
    <source>
        <dbReference type="ARBA" id="ARBA00022695"/>
    </source>
</evidence>
<protein>
    <submittedName>
        <fullName evidence="3">2-C-methyl-D-erythritol 4-phosphate cytidylyltransferase</fullName>
    </submittedName>
</protein>
<gene>
    <name evidence="3" type="ORF">ISQ63_02000</name>
</gene>
<comment type="caution">
    <text evidence="3">The sequence shown here is derived from an EMBL/GenBank/DDBJ whole genome shotgun (WGS) entry which is preliminary data.</text>
</comment>
<dbReference type="PANTHER" id="PTHR32125">
    <property type="entry name" value="2-C-METHYL-D-ERYTHRITOL 4-PHOSPHATE CYTIDYLYLTRANSFERASE, CHLOROPLASTIC"/>
    <property type="match status" value="1"/>
</dbReference>
<dbReference type="CDD" id="cd02516">
    <property type="entry name" value="CDP-ME_synthetase"/>
    <property type="match status" value="1"/>
</dbReference>
<dbReference type="Gene3D" id="3.90.550.10">
    <property type="entry name" value="Spore Coat Polysaccharide Biosynthesis Protein SpsA, Chain A"/>
    <property type="match status" value="1"/>
</dbReference>
<dbReference type="InterPro" id="IPR029044">
    <property type="entry name" value="Nucleotide-diphossugar_trans"/>
</dbReference>
<dbReference type="SUPFAM" id="SSF53448">
    <property type="entry name" value="Nucleotide-diphospho-sugar transferases"/>
    <property type="match status" value="1"/>
</dbReference>
<dbReference type="EMBL" id="JADHQC010000007">
    <property type="protein sequence ID" value="MBL6811639.1"/>
    <property type="molecule type" value="Genomic_DNA"/>
</dbReference>
<dbReference type="FunFam" id="3.90.550.10:FF:000003">
    <property type="entry name" value="2-C-methyl-D-erythritol 4-phosphate cytidylyltransferase"/>
    <property type="match status" value="1"/>
</dbReference>
<proteinExistence type="predicted"/>
<dbReference type="Proteomes" id="UP000744438">
    <property type="component" value="Unassembled WGS sequence"/>
</dbReference>
<keyword evidence="1" id="KW-0808">Transferase</keyword>